<evidence type="ECO:0000313" key="3">
    <source>
        <dbReference type="Proteomes" id="UP001066276"/>
    </source>
</evidence>
<gene>
    <name evidence="2" type="ORF">NDU88_005803</name>
</gene>
<dbReference type="Proteomes" id="UP001066276">
    <property type="component" value="Chromosome 7"/>
</dbReference>
<name>A0AAV7PGG4_PLEWA</name>
<accession>A0AAV7PGG4</accession>
<evidence type="ECO:0000313" key="2">
    <source>
        <dbReference type="EMBL" id="KAJ1127401.1"/>
    </source>
</evidence>
<keyword evidence="3" id="KW-1185">Reference proteome</keyword>
<comment type="caution">
    <text evidence="2">The sequence shown here is derived from an EMBL/GenBank/DDBJ whole genome shotgun (WGS) entry which is preliminary data.</text>
</comment>
<dbReference type="AlphaFoldDB" id="A0AAV7PGG4"/>
<organism evidence="2 3">
    <name type="scientific">Pleurodeles waltl</name>
    <name type="common">Iberian ribbed newt</name>
    <dbReference type="NCBI Taxonomy" id="8319"/>
    <lineage>
        <taxon>Eukaryota</taxon>
        <taxon>Metazoa</taxon>
        <taxon>Chordata</taxon>
        <taxon>Craniata</taxon>
        <taxon>Vertebrata</taxon>
        <taxon>Euteleostomi</taxon>
        <taxon>Amphibia</taxon>
        <taxon>Batrachia</taxon>
        <taxon>Caudata</taxon>
        <taxon>Salamandroidea</taxon>
        <taxon>Salamandridae</taxon>
        <taxon>Pleurodelinae</taxon>
        <taxon>Pleurodeles</taxon>
    </lineage>
</organism>
<feature type="region of interest" description="Disordered" evidence="1">
    <location>
        <begin position="29"/>
        <end position="50"/>
    </location>
</feature>
<dbReference type="EMBL" id="JANPWB010000011">
    <property type="protein sequence ID" value="KAJ1127401.1"/>
    <property type="molecule type" value="Genomic_DNA"/>
</dbReference>
<protein>
    <submittedName>
        <fullName evidence="2">Uncharacterized protein</fullName>
    </submittedName>
</protein>
<sequence>MTRKWYRKDGRNSGDAVWRVATEKQSGGLFRLRREKSHKGRPHSGKNVAHAGVIPDLGEDLIMGTDYGSFPELLDTLNQNKQTDSWCCVALQK</sequence>
<reference evidence="2" key="1">
    <citation type="journal article" date="2022" name="bioRxiv">
        <title>Sequencing and chromosome-scale assembly of the giantPleurodeles waltlgenome.</title>
        <authorList>
            <person name="Brown T."/>
            <person name="Elewa A."/>
            <person name="Iarovenko S."/>
            <person name="Subramanian E."/>
            <person name="Araus A.J."/>
            <person name="Petzold A."/>
            <person name="Susuki M."/>
            <person name="Suzuki K.-i.T."/>
            <person name="Hayashi T."/>
            <person name="Toyoda A."/>
            <person name="Oliveira C."/>
            <person name="Osipova E."/>
            <person name="Leigh N.D."/>
            <person name="Simon A."/>
            <person name="Yun M.H."/>
        </authorList>
    </citation>
    <scope>NUCLEOTIDE SEQUENCE</scope>
    <source>
        <strain evidence="2">20211129_DDA</strain>
        <tissue evidence="2">Liver</tissue>
    </source>
</reference>
<feature type="compositionally biased region" description="Basic residues" evidence="1">
    <location>
        <begin position="31"/>
        <end position="44"/>
    </location>
</feature>
<evidence type="ECO:0000256" key="1">
    <source>
        <dbReference type="SAM" id="MobiDB-lite"/>
    </source>
</evidence>
<proteinExistence type="predicted"/>